<protein>
    <submittedName>
        <fullName evidence="1">Uncharacterized protein</fullName>
    </submittedName>
</protein>
<evidence type="ECO:0000313" key="1">
    <source>
        <dbReference type="EnsemblMetazoa" id="GAUT035370-PA"/>
    </source>
</evidence>
<dbReference type="Proteomes" id="UP000078200">
    <property type="component" value="Unassembled WGS sequence"/>
</dbReference>
<dbReference type="AlphaFoldDB" id="A0A1A9VF82"/>
<proteinExistence type="predicted"/>
<accession>A0A1A9VF82</accession>
<reference evidence="1" key="1">
    <citation type="submission" date="2020-05" db="UniProtKB">
        <authorList>
            <consortium name="EnsemblMetazoa"/>
        </authorList>
    </citation>
    <scope>IDENTIFICATION</scope>
    <source>
        <strain evidence="1">TTRI</strain>
    </source>
</reference>
<sequence>MPSGNIRASGLKSTFAVSAKNFQSKEMAAKSFTICESERQQQTTNKKRRDLINRYRTKFVKDKIEKRSTMERHTGHHARYENKIVITVFGAVFSANHIFDYPSIFDPNVGQMSSTKI</sequence>
<name>A0A1A9VF82_GLOAU</name>
<evidence type="ECO:0000313" key="2">
    <source>
        <dbReference type="Proteomes" id="UP000078200"/>
    </source>
</evidence>
<dbReference type="EnsemblMetazoa" id="GAUT035370-RA">
    <property type="protein sequence ID" value="GAUT035370-PA"/>
    <property type="gene ID" value="GAUT035370"/>
</dbReference>
<dbReference type="VEuPathDB" id="VectorBase:GAUT035370"/>
<organism evidence="1 2">
    <name type="scientific">Glossina austeni</name>
    <name type="common">Savannah tsetse fly</name>
    <dbReference type="NCBI Taxonomy" id="7395"/>
    <lineage>
        <taxon>Eukaryota</taxon>
        <taxon>Metazoa</taxon>
        <taxon>Ecdysozoa</taxon>
        <taxon>Arthropoda</taxon>
        <taxon>Hexapoda</taxon>
        <taxon>Insecta</taxon>
        <taxon>Pterygota</taxon>
        <taxon>Neoptera</taxon>
        <taxon>Endopterygota</taxon>
        <taxon>Diptera</taxon>
        <taxon>Brachycera</taxon>
        <taxon>Muscomorpha</taxon>
        <taxon>Hippoboscoidea</taxon>
        <taxon>Glossinidae</taxon>
        <taxon>Glossina</taxon>
    </lineage>
</organism>
<keyword evidence="2" id="KW-1185">Reference proteome</keyword>